<protein>
    <recommendedName>
        <fullName evidence="2 6">GTPase Era</fullName>
    </recommendedName>
</protein>
<feature type="region of interest" description="G2" evidence="7">
    <location>
        <begin position="36"/>
        <end position="40"/>
    </location>
</feature>
<evidence type="ECO:0000313" key="11">
    <source>
        <dbReference type="EMBL" id="HIU23058.1"/>
    </source>
</evidence>
<keyword evidence="6" id="KW-1003">Cell membrane</keyword>
<comment type="subcellular location">
    <subcellularLocation>
        <location evidence="6">Cytoplasm</location>
    </subcellularLocation>
    <subcellularLocation>
        <location evidence="6">Cell membrane</location>
        <topology evidence="6">Peripheral membrane protein</topology>
    </subcellularLocation>
</comment>
<feature type="domain" description="Era-type G" evidence="10">
    <location>
        <begin position="2"/>
        <end position="169"/>
    </location>
</feature>
<accession>A0A9D1HWR9</accession>
<evidence type="ECO:0000256" key="3">
    <source>
        <dbReference type="ARBA" id="ARBA00022741"/>
    </source>
</evidence>
<dbReference type="InterPro" id="IPR005662">
    <property type="entry name" value="GTPase_Era-like"/>
</dbReference>
<dbReference type="GO" id="GO:0000028">
    <property type="term" value="P:ribosomal small subunit assembly"/>
    <property type="evidence" value="ECO:0007669"/>
    <property type="project" value="TreeGrafter"/>
</dbReference>
<feature type="binding site" evidence="6">
    <location>
        <begin position="10"/>
        <end position="17"/>
    </location>
    <ligand>
        <name>GTP</name>
        <dbReference type="ChEBI" id="CHEBI:37565"/>
    </ligand>
</feature>
<dbReference type="InterPro" id="IPR015946">
    <property type="entry name" value="KH_dom-like_a/b"/>
</dbReference>
<keyword evidence="3 6" id="KW-0547">Nucleotide-binding</keyword>
<dbReference type="Pfam" id="PF07650">
    <property type="entry name" value="KH_2"/>
    <property type="match status" value="1"/>
</dbReference>
<dbReference type="CDD" id="cd04163">
    <property type="entry name" value="Era"/>
    <property type="match status" value="1"/>
</dbReference>
<dbReference type="GO" id="GO:0005829">
    <property type="term" value="C:cytosol"/>
    <property type="evidence" value="ECO:0007669"/>
    <property type="project" value="TreeGrafter"/>
</dbReference>
<keyword evidence="5 6" id="KW-0342">GTP-binding</keyword>
<dbReference type="PROSITE" id="PS50823">
    <property type="entry name" value="KH_TYPE_2"/>
    <property type="match status" value="1"/>
</dbReference>
<dbReference type="HAMAP" id="MF_00367">
    <property type="entry name" value="GTPase_Era"/>
    <property type="match status" value="1"/>
</dbReference>
<feature type="region of interest" description="G5" evidence="7">
    <location>
        <begin position="148"/>
        <end position="150"/>
    </location>
</feature>
<comment type="subunit">
    <text evidence="6">Monomer.</text>
</comment>
<feature type="domain" description="KH type-2" evidence="9">
    <location>
        <begin position="192"/>
        <end position="276"/>
    </location>
</feature>
<evidence type="ECO:0000259" key="9">
    <source>
        <dbReference type="PROSITE" id="PS50823"/>
    </source>
</evidence>
<evidence type="ECO:0000259" key="10">
    <source>
        <dbReference type="PROSITE" id="PS51713"/>
    </source>
</evidence>
<dbReference type="SUPFAM" id="SSF54814">
    <property type="entry name" value="Prokaryotic type KH domain (KH-domain type II)"/>
    <property type="match status" value="1"/>
</dbReference>
<dbReference type="GO" id="GO:0003924">
    <property type="term" value="F:GTPase activity"/>
    <property type="evidence" value="ECO:0007669"/>
    <property type="project" value="UniProtKB-UniRule"/>
</dbReference>
<dbReference type="InterPro" id="IPR005225">
    <property type="entry name" value="Small_GTP-bd"/>
</dbReference>
<comment type="function">
    <text evidence="6">An essential GTPase that binds both GDP and GTP, with rapid nucleotide exchange. Plays a role in 16S rRNA processing and 30S ribosomal subunit biogenesis and possibly also in cell cycle regulation and energy metabolism.</text>
</comment>
<dbReference type="AlphaFoldDB" id="A0A9D1HWR9"/>
<dbReference type="InterPro" id="IPR027417">
    <property type="entry name" value="P-loop_NTPase"/>
</dbReference>
<dbReference type="GO" id="GO:0005886">
    <property type="term" value="C:plasma membrane"/>
    <property type="evidence" value="ECO:0007669"/>
    <property type="project" value="UniProtKB-SubCell"/>
</dbReference>
<evidence type="ECO:0000256" key="5">
    <source>
        <dbReference type="ARBA" id="ARBA00023134"/>
    </source>
</evidence>
<comment type="caution">
    <text evidence="11">The sequence shown here is derived from an EMBL/GenBank/DDBJ whole genome shotgun (WGS) entry which is preliminary data.</text>
</comment>
<reference evidence="11" key="1">
    <citation type="submission" date="2020-10" db="EMBL/GenBank/DDBJ databases">
        <authorList>
            <person name="Gilroy R."/>
        </authorList>
    </citation>
    <scope>NUCLEOTIDE SEQUENCE</scope>
    <source>
        <strain evidence="11">CHK197-8231</strain>
    </source>
</reference>
<evidence type="ECO:0000313" key="12">
    <source>
        <dbReference type="Proteomes" id="UP000824087"/>
    </source>
</evidence>
<feature type="binding site" evidence="6">
    <location>
        <begin position="57"/>
        <end position="61"/>
    </location>
    <ligand>
        <name>GTP</name>
        <dbReference type="ChEBI" id="CHEBI:37565"/>
    </ligand>
</feature>
<dbReference type="Gene3D" id="3.30.300.20">
    <property type="match status" value="1"/>
</dbReference>
<dbReference type="EMBL" id="DVML01000033">
    <property type="protein sequence ID" value="HIU23058.1"/>
    <property type="molecule type" value="Genomic_DNA"/>
</dbReference>
<feature type="binding site" evidence="6">
    <location>
        <begin position="119"/>
        <end position="122"/>
    </location>
    <ligand>
        <name>GTP</name>
        <dbReference type="ChEBI" id="CHEBI:37565"/>
    </ligand>
</feature>
<dbReference type="PANTHER" id="PTHR42698">
    <property type="entry name" value="GTPASE ERA"/>
    <property type="match status" value="1"/>
</dbReference>
<dbReference type="InterPro" id="IPR004044">
    <property type="entry name" value="KH_dom_type_2"/>
</dbReference>
<dbReference type="InterPro" id="IPR009019">
    <property type="entry name" value="KH_sf_prok-type"/>
</dbReference>
<dbReference type="FunFam" id="3.40.50.300:FF:000094">
    <property type="entry name" value="GTPase Era"/>
    <property type="match status" value="1"/>
</dbReference>
<dbReference type="PROSITE" id="PS51713">
    <property type="entry name" value="G_ERA"/>
    <property type="match status" value="1"/>
</dbReference>
<evidence type="ECO:0000256" key="6">
    <source>
        <dbReference type="HAMAP-Rule" id="MF_00367"/>
    </source>
</evidence>
<dbReference type="InterPro" id="IPR006073">
    <property type="entry name" value="GTP-bd"/>
</dbReference>
<dbReference type="Proteomes" id="UP000824087">
    <property type="component" value="Unassembled WGS sequence"/>
</dbReference>
<keyword evidence="6" id="KW-0690">Ribosome biogenesis</keyword>
<dbReference type="PRINTS" id="PR00326">
    <property type="entry name" value="GTP1OBG"/>
</dbReference>
<dbReference type="Pfam" id="PF01926">
    <property type="entry name" value="MMR_HSR1"/>
    <property type="match status" value="1"/>
</dbReference>
<keyword evidence="6" id="KW-0472">Membrane</keyword>
<evidence type="ECO:0000256" key="1">
    <source>
        <dbReference type="ARBA" id="ARBA00007921"/>
    </source>
</evidence>
<feature type="region of interest" description="G1" evidence="7">
    <location>
        <begin position="10"/>
        <end position="17"/>
    </location>
</feature>
<dbReference type="PANTHER" id="PTHR42698:SF1">
    <property type="entry name" value="GTPASE ERA, MITOCHONDRIAL"/>
    <property type="match status" value="1"/>
</dbReference>
<evidence type="ECO:0000256" key="7">
    <source>
        <dbReference type="PROSITE-ProRule" id="PRU01050"/>
    </source>
</evidence>
<keyword evidence="6" id="KW-0963">Cytoplasm</keyword>
<dbReference type="NCBIfam" id="NF000908">
    <property type="entry name" value="PRK00089.1"/>
    <property type="match status" value="1"/>
</dbReference>
<feature type="region of interest" description="G4" evidence="7">
    <location>
        <begin position="119"/>
        <end position="122"/>
    </location>
</feature>
<dbReference type="SUPFAM" id="SSF52540">
    <property type="entry name" value="P-loop containing nucleoside triphosphate hydrolases"/>
    <property type="match status" value="1"/>
</dbReference>
<feature type="region of interest" description="G3" evidence="7">
    <location>
        <begin position="57"/>
        <end position="60"/>
    </location>
</feature>
<dbReference type="GO" id="GO:0005525">
    <property type="term" value="F:GTP binding"/>
    <property type="evidence" value="ECO:0007669"/>
    <property type="project" value="UniProtKB-UniRule"/>
</dbReference>
<dbReference type="CDD" id="cd22534">
    <property type="entry name" value="KH-II_Era"/>
    <property type="match status" value="1"/>
</dbReference>
<keyword evidence="4 6" id="KW-0694">RNA-binding</keyword>
<dbReference type="InterPro" id="IPR030388">
    <property type="entry name" value="G_ERA_dom"/>
</dbReference>
<evidence type="ECO:0000256" key="8">
    <source>
        <dbReference type="RuleBase" id="RU003761"/>
    </source>
</evidence>
<dbReference type="GO" id="GO:0070181">
    <property type="term" value="F:small ribosomal subunit rRNA binding"/>
    <property type="evidence" value="ECO:0007669"/>
    <property type="project" value="UniProtKB-UniRule"/>
</dbReference>
<keyword evidence="6" id="KW-0699">rRNA-binding</keyword>
<dbReference type="NCBIfam" id="TIGR00231">
    <property type="entry name" value="small_GTP"/>
    <property type="match status" value="1"/>
</dbReference>
<dbReference type="Gene3D" id="3.40.50.300">
    <property type="entry name" value="P-loop containing nucleotide triphosphate hydrolases"/>
    <property type="match status" value="1"/>
</dbReference>
<evidence type="ECO:0000256" key="2">
    <source>
        <dbReference type="ARBA" id="ARBA00020484"/>
    </source>
</evidence>
<dbReference type="NCBIfam" id="TIGR00436">
    <property type="entry name" value="era"/>
    <property type="match status" value="1"/>
</dbReference>
<comment type="similarity">
    <text evidence="1 6 7 8">Belongs to the TRAFAC class TrmE-Era-EngA-EngB-Septin-like GTPase superfamily. Era GTPase family.</text>
</comment>
<evidence type="ECO:0000256" key="4">
    <source>
        <dbReference type="ARBA" id="ARBA00022884"/>
    </source>
</evidence>
<sequence>MRSGFVSLIGRPNAGKSTLMNQFLKTKVAITSSKPQTTRNLIQGIYNDEDTQIVFIDTPGIHKPNHKLGKYLNEQAYYSLNDGDIILFLVDASEKLGAGDQYIIERLKSASKPVILVLNKIDKMKKEQILEKINEYKDLYPFAEIVPVSALKKDNVSHLLKVIKSYLPDSVKYYEDGQVTNKPIEFVMAEMVREKVFRFTEQEVPHSITCVVDSVEVGKTSYHVHVSIIVDRDSLKKIIIGSRGSMLKKIGTYARKDLENLLGKKVYLELFVKTIPKWRDKEKYLADFGFHEFE</sequence>
<gene>
    <name evidence="6 11" type="primary">era</name>
    <name evidence="11" type="ORF">IAD49_05695</name>
</gene>
<name>A0A9D1HWR9_9BACT</name>
<reference evidence="11" key="2">
    <citation type="journal article" date="2021" name="PeerJ">
        <title>Extensive microbial diversity within the chicken gut microbiome revealed by metagenomics and culture.</title>
        <authorList>
            <person name="Gilroy R."/>
            <person name="Ravi A."/>
            <person name="Getino M."/>
            <person name="Pursley I."/>
            <person name="Horton D.L."/>
            <person name="Alikhan N.F."/>
            <person name="Baker D."/>
            <person name="Gharbi K."/>
            <person name="Hall N."/>
            <person name="Watson M."/>
            <person name="Adriaenssens E.M."/>
            <person name="Foster-Nyarko E."/>
            <person name="Jarju S."/>
            <person name="Secka A."/>
            <person name="Antonio M."/>
            <person name="Oren A."/>
            <person name="Chaudhuri R.R."/>
            <person name="La Ragione R."/>
            <person name="Hildebrand F."/>
            <person name="Pallen M.J."/>
        </authorList>
    </citation>
    <scope>NUCLEOTIDE SEQUENCE</scope>
    <source>
        <strain evidence="11">CHK197-8231</strain>
    </source>
</reference>
<proteinExistence type="inferred from homology"/>
<dbReference type="GO" id="GO:0043024">
    <property type="term" value="F:ribosomal small subunit binding"/>
    <property type="evidence" value="ECO:0007669"/>
    <property type="project" value="TreeGrafter"/>
</dbReference>
<organism evidence="11 12">
    <name type="scientific">Candidatus Fimihabitans intestinipullorum</name>
    <dbReference type="NCBI Taxonomy" id="2840820"/>
    <lineage>
        <taxon>Bacteria</taxon>
        <taxon>Bacillati</taxon>
        <taxon>Mycoplasmatota</taxon>
        <taxon>Mycoplasmatota incertae sedis</taxon>
        <taxon>Candidatus Fimihabitans</taxon>
    </lineage>
</organism>